<keyword evidence="7" id="KW-0411">Iron-sulfur</keyword>
<dbReference type="InterPro" id="IPR006656">
    <property type="entry name" value="Mopterin_OxRdtase"/>
</dbReference>
<dbReference type="GO" id="GO:0016651">
    <property type="term" value="F:oxidoreductase activity, acting on NAD(P)H"/>
    <property type="evidence" value="ECO:0007669"/>
    <property type="project" value="InterPro"/>
</dbReference>
<dbReference type="FunFam" id="3.30.70.20:FF:000002">
    <property type="entry name" value="NADH-ubiquinone oxidoreductase 75 kDa subunit"/>
    <property type="match status" value="1"/>
</dbReference>
<dbReference type="InterPro" id="IPR054351">
    <property type="entry name" value="NADH_UbQ_OxRdtase_ferredoxin"/>
</dbReference>
<evidence type="ECO:0000256" key="2">
    <source>
        <dbReference type="ARBA" id="ARBA00005404"/>
    </source>
</evidence>
<dbReference type="InterPro" id="IPR050123">
    <property type="entry name" value="Prok_molybdopt-oxidoreductase"/>
</dbReference>
<keyword evidence="8" id="KW-0520">NAD</keyword>
<dbReference type="AlphaFoldDB" id="W8VR99"/>
<dbReference type="FunFam" id="3.10.20.740:FF:000001">
    <property type="entry name" value="NADH-quinone oxidoreductase subunit G"/>
    <property type="match status" value="1"/>
</dbReference>
<evidence type="ECO:0000256" key="8">
    <source>
        <dbReference type="ARBA" id="ARBA00023027"/>
    </source>
</evidence>
<comment type="cofactor">
    <cofactor evidence="9">
        <name>[2Fe-2S] cluster</name>
        <dbReference type="ChEBI" id="CHEBI:190135"/>
    </cofactor>
</comment>
<protein>
    <submittedName>
        <fullName evidence="13">NADH dehydrogenase subunit 11</fullName>
    </submittedName>
</protein>
<evidence type="ECO:0000259" key="12">
    <source>
        <dbReference type="PROSITE" id="PS51839"/>
    </source>
</evidence>
<dbReference type="InterPro" id="IPR015405">
    <property type="entry name" value="NDUFS1-like_C"/>
</dbReference>
<name>W8VR99_9EUKA</name>
<keyword evidence="3" id="KW-0004">4Fe-4S</keyword>
<dbReference type="Pfam" id="PF09326">
    <property type="entry name" value="NADH_dhqG_C"/>
    <property type="match status" value="1"/>
</dbReference>
<evidence type="ECO:0000256" key="10">
    <source>
        <dbReference type="RuleBase" id="RU004523"/>
    </source>
</evidence>
<evidence type="ECO:0000313" key="13">
    <source>
        <dbReference type="EMBL" id="BAO51949.1"/>
    </source>
</evidence>
<dbReference type="NCBIfam" id="TIGR01973">
    <property type="entry name" value="NuoG"/>
    <property type="match status" value="1"/>
</dbReference>
<dbReference type="Pfam" id="PF22117">
    <property type="entry name" value="Fer4_Nqo3"/>
    <property type="match status" value="1"/>
</dbReference>
<reference evidence="13" key="1">
    <citation type="journal article" date="2014" name="Genome Biol. Evol.">
        <title>Gene Content Evolution in Discobid Mitochondria Deduced from the Phylogenetic Position and Complete Mitochondrial Genome of Tsukubamonas globosa.</title>
        <authorList>
            <person name="Kamikawa R."/>
            <person name="Kolisko M."/>
            <person name="Nishimura Y."/>
            <person name="Yabuki A."/>
            <person name="Brown M.W."/>
            <person name="Ishikawa S.A."/>
            <person name="Ishida K."/>
            <person name="Roger A.J."/>
            <person name="Hashimoto T."/>
            <person name="Inagaki Y."/>
        </authorList>
    </citation>
    <scope>NUCLEOTIDE SEQUENCE</scope>
</reference>
<dbReference type="Gene3D" id="3.10.20.740">
    <property type="match status" value="1"/>
</dbReference>
<dbReference type="GO" id="GO:0051539">
    <property type="term" value="F:4 iron, 4 sulfur cluster binding"/>
    <property type="evidence" value="ECO:0007669"/>
    <property type="project" value="UniProtKB-KW"/>
</dbReference>
<evidence type="ECO:0000256" key="9">
    <source>
        <dbReference type="ARBA" id="ARBA00034078"/>
    </source>
</evidence>
<dbReference type="CDD" id="cd00207">
    <property type="entry name" value="fer2"/>
    <property type="match status" value="1"/>
</dbReference>
<feature type="domain" description="4Fe-4S His(Cys)3-ligated-type" evidence="12">
    <location>
        <begin position="82"/>
        <end position="121"/>
    </location>
</feature>
<comment type="similarity">
    <text evidence="2 10">Belongs to the complex I 75 kDa subunit family.</text>
</comment>
<feature type="domain" description="2Fe-2S ferredoxin-type" evidence="11">
    <location>
        <begin position="4"/>
        <end position="82"/>
    </location>
</feature>
<dbReference type="PROSITE" id="PS00642">
    <property type="entry name" value="COMPLEX1_75K_2"/>
    <property type="match status" value="1"/>
</dbReference>
<dbReference type="Pfam" id="PF22151">
    <property type="entry name" value="Fer4_NDSU1"/>
    <property type="match status" value="1"/>
</dbReference>
<dbReference type="SUPFAM" id="SSF53706">
    <property type="entry name" value="Formate dehydrogenase/DMSO reductase, domains 1-3"/>
    <property type="match status" value="1"/>
</dbReference>
<comment type="cofactor">
    <cofactor evidence="1">
        <name>[4Fe-4S] cluster</name>
        <dbReference type="ChEBI" id="CHEBI:49883"/>
    </cofactor>
</comment>
<evidence type="ECO:0000256" key="3">
    <source>
        <dbReference type="ARBA" id="ARBA00022485"/>
    </source>
</evidence>
<geneLocation type="mitochondrion" evidence="13"/>
<dbReference type="PROSITE" id="PS51839">
    <property type="entry name" value="4FE4S_HC3"/>
    <property type="match status" value="1"/>
</dbReference>
<dbReference type="GO" id="GO:0016020">
    <property type="term" value="C:membrane"/>
    <property type="evidence" value="ECO:0007669"/>
    <property type="project" value="InterPro"/>
</dbReference>
<dbReference type="GeneID" id="18490803"/>
<organism evidence="13">
    <name type="scientific">Tsukubamonas globosa</name>
    <dbReference type="NCBI Taxonomy" id="875863"/>
    <lineage>
        <taxon>Eukaryota</taxon>
        <taxon>Discoba</taxon>
        <taxon>Tsukubamonadida</taxon>
        <taxon>Tsukubamonadidae</taxon>
        <taxon>Tsukubamonas</taxon>
    </lineage>
</organism>
<dbReference type="Pfam" id="PF13510">
    <property type="entry name" value="Fer2_4"/>
    <property type="match status" value="1"/>
</dbReference>
<dbReference type="PROSITE" id="PS51085">
    <property type="entry name" value="2FE2S_FER_2"/>
    <property type="match status" value="1"/>
</dbReference>
<keyword evidence="5" id="KW-1278">Translocase</keyword>
<dbReference type="EMBL" id="AB854048">
    <property type="protein sequence ID" value="BAO51949.1"/>
    <property type="molecule type" value="Genomic_DNA"/>
</dbReference>
<dbReference type="InterPro" id="IPR000283">
    <property type="entry name" value="NADH_UbQ_OxRdtase_75kDa_su_CS"/>
</dbReference>
<dbReference type="PROSITE" id="PS00641">
    <property type="entry name" value="COMPLEX1_75K_1"/>
    <property type="match status" value="1"/>
</dbReference>
<evidence type="ECO:0000256" key="6">
    <source>
        <dbReference type="ARBA" id="ARBA00023004"/>
    </source>
</evidence>
<dbReference type="GO" id="GO:0042773">
    <property type="term" value="P:ATP synthesis coupled electron transport"/>
    <property type="evidence" value="ECO:0007669"/>
    <property type="project" value="InterPro"/>
</dbReference>
<evidence type="ECO:0000256" key="7">
    <source>
        <dbReference type="ARBA" id="ARBA00023014"/>
    </source>
</evidence>
<dbReference type="InterPro" id="IPR019574">
    <property type="entry name" value="NADH_UbQ_OxRdtase_Gsu_4Fe4S-bd"/>
</dbReference>
<sequence length="668" mass="74449">MNHPLSTIWVNGKSISAPANSTIMQACLLNNIEIPRFCYHEQLAIAGNCRMCLVEVEKSPKLVASCAMPIINGMKIVTTSSIVKKAREGVLEFLLLNHPLDCPICDQGGECDLQDQAMIYGSDRGRFYEFKRTVQDKHVGPLIKTIMTCCIHCTRCVRFISDIANTPSLGTTGRGTNTEITTYVKKLWLNSNISGNIIDLCPVGALTSKPYAFKARPWELQSKETVDVLDPFCMKIRVDLNPFEVVRVLPLNNKWISDKTRFSYDGLTKQRLLAPMHRETKNKVLTPLNWESLFMKLQTAMTAKSVLFHIGSLTNLETLIAAKLFKDHHTNNVMFTLEDVPSSYLTGAFSVTAKPTISVSALSTMKLVLLADVSIDEMVPLLNTCLTKHQDVWYVGTYNKSIRGKTKHLGFSSRTMSKLTEGKHFASRRVKATQVANVFIHKQAGCIQSFGSFMTSHFAHQMPMPSSVAVNNSLAILSKELFYNKNSEPSIRFDVQWFLNSNSAKSTSSSISDSVVVYHGTHADKIVPQSDFVIPGMTYTESEMTVLDVDGAVQKTNNVTSFPSLSFICTEAEFLVYLLLVGQNKTVVSTLSDIRFLVTAFLKNYINKFYSHPSVSGNKSIMPSSVEFAALYCTSFTDDYYTNNYISRASATMARCSMLKSTETSKTF</sequence>
<dbReference type="InterPro" id="IPR001041">
    <property type="entry name" value="2Fe-2S_ferredoxin-type"/>
</dbReference>
<evidence type="ECO:0000259" key="11">
    <source>
        <dbReference type="PROSITE" id="PS51085"/>
    </source>
</evidence>
<dbReference type="GO" id="GO:0008137">
    <property type="term" value="F:NADH dehydrogenase (ubiquinone) activity"/>
    <property type="evidence" value="ECO:0007669"/>
    <property type="project" value="InterPro"/>
</dbReference>
<dbReference type="SUPFAM" id="SSF54292">
    <property type="entry name" value="2Fe-2S ferredoxin-like"/>
    <property type="match status" value="1"/>
</dbReference>
<accession>W8VR99</accession>
<dbReference type="SMART" id="SM00929">
    <property type="entry name" value="NADH-G_4Fe-4S_3"/>
    <property type="match status" value="1"/>
</dbReference>
<dbReference type="Pfam" id="PF00384">
    <property type="entry name" value="Molybdopterin"/>
    <property type="match status" value="2"/>
</dbReference>
<gene>
    <name evidence="13" type="primary">nad11</name>
</gene>
<evidence type="ECO:0000256" key="1">
    <source>
        <dbReference type="ARBA" id="ARBA00001966"/>
    </source>
</evidence>
<dbReference type="InterPro" id="IPR006963">
    <property type="entry name" value="Mopterin_OxRdtase_4Fe-4S_dom"/>
</dbReference>
<dbReference type="PANTHER" id="PTHR43105">
    <property type="entry name" value="RESPIRATORY NITRATE REDUCTASE"/>
    <property type="match status" value="1"/>
</dbReference>
<dbReference type="RefSeq" id="YP_009004107.1">
    <property type="nucleotide sequence ID" value="NC_023545.1"/>
</dbReference>
<dbReference type="GO" id="GO:0046872">
    <property type="term" value="F:metal ion binding"/>
    <property type="evidence" value="ECO:0007669"/>
    <property type="project" value="UniProtKB-KW"/>
</dbReference>
<evidence type="ECO:0000256" key="5">
    <source>
        <dbReference type="ARBA" id="ARBA00022967"/>
    </source>
</evidence>
<dbReference type="Pfam" id="PF10588">
    <property type="entry name" value="NADH-G_4Fe-4S_3"/>
    <property type="match status" value="1"/>
</dbReference>
<dbReference type="PANTHER" id="PTHR43105:SF13">
    <property type="entry name" value="NADH-UBIQUINONE OXIDOREDUCTASE 75 KDA SUBUNIT, MITOCHONDRIAL"/>
    <property type="match status" value="1"/>
</dbReference>
<evidence type="ECO:0000256" key="4">
    <source>
        <dbReference type="ARBA" id="ARBA00022723"/>
    </source>
</evidence>
<dbReference type="InterPro" id="IPR010228">
    <property type="entry name" value="NADH_UbQ_OxRdtase_Gsu"/>
</dbReference>
<keyword evidence="4" id="KW-0479">Metal-binding</keyword>
<dbReference type="SUPFAM" id="SSF54862">
    <property type="entry name" value="4Fe-4S ferredoxins"/>
    <property type="match status" value="1"/>
</dbReference>
<dbReference type="InterPro" id="IPR036010">
    <property type="entry name" value="2Fe-2S_ferredoxin-like_sf"/>
</dbReference>
<proteinExistence type="inferred from homology"/>
<keyword evidence="13" id="KW-0496">Mitochondrion</keyword>
<keyword evidence="6" id="KW-0408">Iron</keyword>